<organism evidence="5 6">
    <name type="scientific">Roseiflexus castenholzii (strain DSM 13941 / HLO8)</name>
    <dbReference type="NCBI Taxonomy" id="383372"/>
    <lineage>
        <taxon>Bacteria</taxon>
        <taxon>Bacillati</taxon>
        <taxon>Chloroflexota</taxon>
        <taxon>Chloroflexia</taxon>
        <taxon>Chloroflexales</taxon>
        <taxon>Roseiflexineae</taxon>
        <taxon>Roseiflexaceae</taxon>
        <taxon>Roseiflexus</taxon>
    </lineage>
</organism>
<dbReference type="STRING" id="383372.Rcas_4302"/>
<proteinExistence type="predicted"/>
<dbReference type="InterPro" id="IPR011006">
    <property type="entry name" value="CheY-like_superfamily"/>
</dbReference>
<name>A7NRY2_ROSCS</name>
<dbReference type="PANTHER" id="PTHR45339">
    <property type="entry name" value="HYBRID SIGNAL TRANSDUCTION HISTIDINE KINASE J"/>
    <property type="match status" value="1"/>
</dbReference>
<evidence type="ECO:0000256" key="3">
    <source>
        <dbReference type="PROSITE-ProRule" id="PRU00169"/>
    </source>
</evidence>
<evidence type="ECO:0000313" key="5">
    <source>
        <dbReference type="EMBL" id="ABU60328.1"/>
    </source>
</evidence>
<dbReference type="OrthoDB" id="9802491at2"/>
<dbReference type="GO" id="GO:0000160">
    <property type="term" value="P:phosphorelay signal transduction system"/>
    <property type="evidence" value="ECO:0007669"/>
    <property type="project" value="UniProtKB-KW"/>
</dbReference>
<dbReference type="HOGENOM" id="CLU_000445_69_17_0"/>
<dbReference type="SUPFAM" id="SSF52172">
    <property type="entry name" value="CheY-like"/>
    <property type="match status" value="1"/>
</dbReference>
<reference evidence="5 6" key="1">
    <citation type="submission" date="2007-08" db="EMBL/GenBank/DDBJ databases">
        <title>Complete sequence of Roseiflexus castenholzii DSM 13941.</title>
        <authorList>
            <consortium name="US DOE Joint Genome Institute"/>
            <person name="Copeland A."/>
            <person name="Lucas S."/>
            <person name="Lapidus A."/>
            <person name="Barry K."/>
            <person name="Glavina del Rio T."/>
            <person name="Dalin E."/>
            <person name="Tice H."/>
            <person name="Pitluck S."/>
            <person name="Thompson L.S."/>
            <person name="Brettin T."/>
            <person name="Bruce D."/>
            <person name="Detter J.C."/>
            <person name="Han C."/>
            <person name="Tapia R."/>
            <person name="Schmutz J."/>
            <person name="Larimer F."/>
            <person name="Land M."/>
            <person name="Hauser L."/>
            <person name="Kyrpides N."/>
            <person name="Mikhailova N."/>
            <person name="Bryant D.A."/>
            <person name="Hanada S."/>
            <person name="Tsukatani Y."/>
            <person name="Richardson P."/>
        </authorList>
    </citation>
    <scope>NUCLEOTIDE SEQUENCE [LARGE SCALE GENOMIC DNA]</scope>
    <source>
        <strain evidence="6">DSM 13941 / HLO8</strain>
    </source>
</reference>
<feature type="modified residue" description="4-aspartylphosphate" evidence="3">
    <location>
        <position position="52"/>
    </location>
</feature>
<dbReference type="InterPro" id="IPR001789">
    <property type="entry name" value="Sig_transdc_resp-reg_receiver"/>
</dbReference>
<dbReference type="EMBL" id="CP000804">
    <property type="protein sequence ID" value="ABU60328.1"/>
    <property type="molecule type" value="Genomic_DNA"/>
</dbReference>
<keyword evidence="1 3" id="KW-0597">Phosphoprotein</keyword>
<dbReference type="AlphaFoldDB" id="A7NRY2"/>
<accession>A7NRY2</accession>
<gene>
    <name evidence="5" type="ordered locus">Rcas_4302</name>
</gene>
<dbReference type="eggNOG" id="COG3706">
    <property type="taxonomic scope" value="Bacteria"/>
</dbReference>
<dbReference type="PANTHER" id="PTHR45339:SF1">
    <property type="entry name" value="HYBRID SIGNAL TRANSDUCTION HISTIDINE KINASE J"/>
    <property type="match status" value="1"/>
</dbReference>
<protein>
    <submittedName>
        <fullName evidence="5">Response regulator receiver protein</fullName>
    </submittedName>
</protein>
<dbReference type="KEGG" id="rca:Rcas_4302"/>
<evidence type="ECO:0000313" key="6">
    <source>
        <dbReference type="Proteomes" id="UP000000263"/>
    </source>
</evidence>
<keyword evidence="6" id="KW-1185">Reference proteome</keyword>
<evidence type="ECO:0000256" key="1">
    <source>
        <dbReference type="ARBA" id="ARBA00022553"/>
    </source>
</evidence>
<keyword evidence="2" id="KW-0902">Two-component regulatory system</keyword>
<evidence type="ECO:0000259" key="4">
    <source>
        <dbReference type="PROSITE" id="PS50110"/>
    </source>
</evidence>
<dbReference type="PROSITE" id="PS50110">
    <property type="entry name" value="RESPONSE_REGULATORY"/>
    <property type="match status" value="1"/>
</dbReference>
<dbReference type="Gene3D" id="3.40.50.2300">
    <property type="match status" value="1"/>
</dbReference>
<feature type="domain" description="Response regulatory" evidence="4">
    <location>
        <begin position="3"/>
        <end position="119"/>
    </location>
</feature>
<dbReference type="Proteomes" id="UP000000263">
    <property type="component" value="Chromosome"/>
</dbReference>
<dbReference type="CDD" id="cd17546">
    <property type="entry name" value="REC_hyHK_CKI1_RcsC-like"/>
    <property type="match status" value="1"/>
</dbReference>
<dbReference type="Pfam" id="PF00072">
    <property type="entry name" value="Response_reg"/>
    <property type="match status" value="1"/>
</dbReference>
<sequence>MATILVADDFLENRDILCRMLELVGHRTVSAANGQEALDLAQTYHPDVILMDLSMPVLDGWEATARLKALDSLRHVPVLAVTGHVTPHEIQRAIEAGCVDYIAKPIDFDLLIGKVTSLLNDGKG</sequence>
<dbReference type="RefSeq" id="WP_012122749.1">
    <property type="nucleotide sequence ID" value="NC_009767.1"/>
</dbReference>
<evidence type="ECO:0000256" key="2">
    <source>
        <dbReference type="ARBA" id="ARBA00023012"/>
    </source>
</evidence>
<dbReference type="SMART" id="SM00448">
    <property type="entry name" value="REC"/>
    <property type="match status" value="1"/>
</dbReference>